<dbReference type="EC" id="2.4.-.-" evidence="5"/>
<dbReference type="CDD" id="cd00761">
    <property type="entry name" value="Glyco_tranf_GTA_type"/>
    <property type="match status" value="1"/>
</dbReference>
<dbReference type="PANTHER" id="PTHR22916">
    <property type="entry name" value="GLYCOSYLTRANSFERASE"/>
    <property type="match status" value="1"/>
</dbReference>
<dbReference type="SUPFAM" id="SSF53448">
    <property type="entry name" value="Nucleotide-diphospho-sugar transferases"/>
    <property type="match status" value="1"/>
</dbReference>
<evidence type="ECO:0000313" key="6">
    <source>
        <dbReference type="Proteomes" id="UP001220658"/>
    </source>
</evidence>
<reference evidence="5" key="1">
    <citation type="submission" date="2023-01" db="EMBL/GenBank/DDBJ databases">
        <title>Human gut microbiome strain richness.</title>
        <authorList>
            <person name="Chen-Liaw A."/>
        </authorList>
    </citation>
    <scope>NUCLEOTIDE SEQUENCE</scope>
    <source>
        <strain evidence="5">D55st1_G4_D55t1_190419</strain>
    </source>
</reference>
<keyword evidence="3" id="KW-0812">Transmembrane</keyword>
<evidence type="ECO:0000259" key="4">
    <source>
        <dbReference type="Pfam" id="PF00535"/>
    </source>
</evidence>
<evidence type="ECO:0000256" key="2">
    <source>
        <dbReference type="ARBA" id="ARBA00022679"/>
    </source>
</evidence>
<proteinExistence type="predicted"/>
<dbReference type="PANTHER" id="PTHR22916:SF51">
    <property type="entry name" value="GLYCOSYLTRANSFERASE EPSH-RELATED"/>
    <property type="match status" value="1"/>
</dbReference>
<evidence type="ECO:0000256" key="1">
    <source>
        <dbReference type="ARBA" id="ARBA00022676"/>
    </source>
</evidence>
<dbReference type="Pfam" id="PF00535">
    <property type="entry name" value="Glycos_transf_2"/>
    <property type="match status" value="1"/>
</dbReference>
<organism evidence="5 6">
    <name type="scientific">Faecalitalea cylindroides</name>
    <dbReference type="NCBI Taxonomy" id="39483"/>
    <lineage>
        <taxon>Bacteria</taxon>
        <taxon>Bacillati</taxon>
        <taxon>Bacillota</taxon>
        <taxon>Erysipelotrichia</taxon>
        <taxon>Erysipelotrichales</taxon>
        <taxon>Erysipelotrichaceae</taxon>
        <taxon>Faecalitalea</taxon>
    </lineage>
</organism>
<comment type="caution">
    <text evidence="5">The sequence shown here is derived from an EMBL/GenBank/DDBJ whole genome shotgun (WGS) entry which is preliminary data.</text>
</comment>
<sequence length="326" mass="37864">MAIVSIIVPVYNVSKYLDDCINSLVNQTLKDIEIVLVDDGSTDSSKEICDKWERKDLRIKVIHKTNGGLSSARNEGLKLATSQWIAFCDSDDYIKDSMYEEMLSVADDQTDIVICGHSIVSNSLIIETVHSDGYVKKISGNEALYLILEDKEINSFAWDKLYRRDLFEGFIWENLTYHEDVASTFKLFQKAQNVVLYNKSLYFYRRNPKSICHTLSINKVYNSYKAFLCRDEIIRRHFPSLLMKNISLITSRAIIVCNAYARKLDDNEEYVECFKWVKRNTKSILKNTYIKRTDKIYALAIYINYYLFKIISVGYYKITTIKGDVS</sequence>
<gene>
    <name evidence="5" type="ORF">POG00_01345</name>
</gene>
<keyword evidence="3" id="KW-1133">Transmembrane helix</keyword>
<dbReference type="Proteomes" id="UP001220658">
    <property type="component" value="Unassembled WGS sequence"/>
</dbReference>
<dbReference type="EMBL" id="JAQNCK010000002">
    <property type="protein sequence ID" value="MDC0827350.1"/>
    <property type="molecule type" value="Genomic_DNA"/>
</dbReference>
<dbReference type="RefSeq" id="WP_195190690.1">
    <property type="nucleotide sequence ID" value="NZ_JADMUL010000002.1"/>
</dbReference>
<dbReference type="InterPro" id="IPR029044">
    <property type="entry name" value="Nucleotide-diphossugar_trans"/>
</dbReference>
<dbReference type="Gene3D" id="3.90.550.10">
    <property type="entry name" value="Spore Coat Polysaccharide Biosynthesis Protein SpsA, Chain A"/>
    <property type="match status" value="1"/>
</dbReference>
<dbReference type="InterPro" id="IPR001173">
    <property type="entry name" value="Glyco_trans_2-like"/>
</dbReference>
<keyword evidence="1 5" id="KW-0328">Glycosyltransferase</keyword>
<feature type="domain" description="Glycosyltransferase 2-like" evidence="4">
    <location>
        <begin position="5"/>
        <end position="168"/>
    </location>
</feature>
<protein>
    <submittedName>
        <fullName evidence="5">Glycosyltransferase</fullName>
        <ecNumber evidence="5">2.4.-.-</ecNumber>
    </submittedName>
</protein>
<evidence type="ECO:0000313" key="5">
    <source>
        <dbReference type="EMBL" id="MDC0827350.1"/>
    </source>
</evidence>
<feature type="transmembrane region" description="Helical" evidence="3">
    <location>
        <begin position="296"/>
        <end position="316"/>
    </location>
</feature>
<keyword evidence="2 5" id="KW-0808">Transferase</keyword>
<keyword evidence="3" id="KW-0472">Membrane</keyword>
<evidence type="ECO:0000256" key="3">
    <source>
        <dbReference type="SAM" id="Phobius"/>
    </source>
</evidence>
<accession>A0AAW6FPE0</accession>
<name>A0AAW6FPE0_9FIRM</name>
<dbReference type="AlphaFoldDB" id="A0AAW6FPE0"/>
<dbReference type="GO" id="GO:0016757">
    <property type="term" value="F:glycosyltransferase activity"/>
    <property type="evidence" value="ECO:0007669"/>
    <property type="project" value="UniProtKB-KW"/>
</dbReference>